<dbReference type="InterPro" id="IPR036055">
    <property type="entry name" value="LDL_receptor-like_sf"/>
</dbReference>
<name>A0ABP0FKB8_CLALP</name>
<evidence type="ECO:0000256" key="2">
    <source>
        <dbReference type="ARBA" id="ARBA00022729"/>
    </source>
</evidence>
<evidence type="ECO:0000256" key="4">
    <source>
        <dbReference type="ARBA" id="ARBA00023157"/>
    </source>
</evidence>
<dbReference type="SUPFAM" id="SSF57424">
    <property type="entry name" value="LDL receptor-like module"/>
    <property type="match status" value="2"/>
</dbReference>
<evidence type="ECO:0000313" key="8">
    <source>
        <dbReference type="Proteomes" id="UP001642483"/>
    </source>
</evidence>
<evidence type="ECO:0000259" key="6">
    <source>
        <dbReference type="PROSITE" id="PS51914"/>
    </source>
</evidence>
<keyword evidence="5" id="KW-0812">Transmembrane</keyword>
<dbReference type="Pfam" id="PF12999">
    <property type="entry name" value="PRKCSH-like"/>
    <property type="match status" value="1"/>
</dbReference>
<evidence type="ECO:0000256" key="1">
    <source>
        <dbReference type="ARBA" id="ARBA00022387"/>
    </source>
</evidence>
<feature type="domain" description="MRH" evidence="6">
    <location>
        <begin position="260"/>
        <end position="359"/>
    </location>
</feature>
<dbReference type="InterPro" id="IPR039794">
    <property type="entry name" value="Gtb1-like"/>
</dbReference>
<evidence type="ECO:0000256" key="5">
    <source>
        <dbReference type="SAM" id="Phobius"/>
    </source>
</evidence>
<accession>A0ABP0FKB8</accession>
<keyword evidence="5" id="KW-0472">Membrane</keyword>
<feature type="transmembrane region" description="Helical" evidence="5">
    <location>
        <begin position="20"/>
        <end position="40"/>
    </location>
</feature>
<reference evidence="7 8" key="1">
    <citation type="submission" date="2024-02" db="EMBL/GenBank/DDBJ databases">
        <authorList>
            <person name="Daric V."/>
            <person name="Darras S."/>
        </authorList>
    </citation>
    <scope>NUCLEOTIDE SEQUENCE [LARGE SCALE GENOMIC DNA]</scope>
</reference>
<keyword evidence="3" id="KW-0256">Endoplasmic reticulum</keyword>
<keyword evidence="2" id="KW-0732">Signal</keyword>
<dbReference type="PANTHER" id="PTHR12630:SF1">
    <property type="entry name" value="GLUCOSIDASE 2 SUBUNIT BETA"/>
    <property type="match status" value="1"/>
</dbReference>
<keyword evidence="4" id="KW-1015">Disulfide bond</keyword>
<gene>
    <name evidence="7" type="ORF">CVLEPA_LOCUS9136</name>
</gene>
<organism evidence="7 8">
    <name type="scientific">Clavelina lepadiformis</name>
    <name type="common">Light-bulb sea squirt</name>
    <name type="synonym">Ascidia lepadiformis</name>
    <dbReference type="NCBI Taxonomy" id="159417"/>
    <lineage>
        <taxon>Eukaryota</taxon>
        <taxon>Metazoa</taxon>
        <taxon>Chordata</taxon>
        <taxon>Tunicata</taxon>
        <taxon>Ascidiacea</taxon>
        <taxon>Aplousobranchia</taxon>
        <taxon>Clavelinidae</taxon>
        <taxon>Clavelina</taxon>
    </lineage>
</organism>
<dbReference type="SUPFAM" id="SSF50911">
    <property type="entry name" value="Mannose 6-phosphate receptor domain"/>
    <property type="match status" value="1"/>
</dbReference>
<dbReference type="InterPro" id="IPR044865">
    <property type="entry name" value="MRH_dom"/>
</dbReference>
<dbReference type="PANTHER" id="PTHR12630">
    <property type="entry name" value="N-LINKED OLIGOSACCHARIDE PROCESSING"/>
    <property type="match status" value="1"/>
</dbReference>
<evidence type="ECO:0000256" key="3">
    <source>
        <dbReference type="ARBA" id="ARBA00022824"/>
    </source>
</evidence>
<dbReference type="Gene3D" id="2.70.130.10">
    <property type="entry name" value="Mannose-6-phosphate receptor binding domain"/>
    <property type="match status" value="1"/>
</dbReference>
<dbReference type="InterPro" id="IPR009011">
    <property type="entry name" value="Man6P_isomerase_rcpt-bd_dom_sf"/>
</dbReference>
<sequence>MDAPTQRHLRLMGGRSNPFQTLIALFVTAVFFMMFQASILKNLQRSQLRLLNSGSEQHNKGKYTKLDMMAMDAPRIAREVNPKFAQKVIKEIGIKVNGTILRGVMKAHRKFYVPSKNGLFTCLNGNQTIPWNAVNNNYCDCADGTDEPGTSACKNGRFYCEPEHQYMPSSRVNDGICDCCDGSDEWKGVTVAPDLKLPVSDEVRRAPCMDVCMDYEHTKMRELNIVKEGAEAKQAYLVDGAQHVGDGNFGPNGEFYRLSLDCYIFKSPGYIYEICPYVNSTQSGKDVWLIGAGGKLEGSLEEGYRLVMPDGRGDHCPQGRKRTTILNFKCGPIDKVKYVSEKEVCVYSAKFDTPAACPDLNTLEAT</sequence>
<dbReference type="Proteomes" id="UP001642483">
    <property type="component" value="Unassembled WGS sequence"/>
</dbReference>
<dbReference type="InterPro" id="IPR036607">
    <property type="entry name" value="PRKCSH"/>
</dbReference>
<dbReference type="Pfam" id="PF13015">
    <property type="entry name" value="PRKCSH_1"/>
    <property type="match status" value="1"/>
</dbReference>
<dbReference type="Gene3D" id="4.10.400.10">
    <property type="entry name" value="Low-density Lipoprotein Receptor"/>
    <property type="match status" value="2"/>
</dbReference>
<protein>
    <recommendedName>
        <fullName evidence="1">Glucosidase 2 subunit beta</fullName>
    </recommendedName>
</protein>
<dbReference type="InterPro" id="IPR028146">
    <property type="entry name" value="PRKCSH_N"/>
</dbReference>
<keyword evidence="8" id="KW-1185">Reference proteome</keyword>
<evidence type="ECO:0000313" key="7">
    <source>
        <dbReference type="EMBL" id="CAK8678862.1"/>
    </source>
</evidence>
<proteinExistence type="predicted"/>
<comment type="caution">
    <text evidence="7">The sequence shown here is derived from an EMBL/GenBank/DDBJ whole genome shotgun (WGS) entry which is preliminary data.</text>
</comment>
<dbReference type="EMBL" id="CAWYQH010000057">
    <property type="protein sequence ID" value="CAK8678862.1"/>
    <property type="molecule type" value="Genomic_DNA"/>
</dbReference>
<dbReference type="PROSITE" id="PS51914">
    <property type="entry name" value="MRH"/>
    <property type="match status" value="1"/>
</dbReference>
<keyword evidence="5" id="KW-1133">Transmembrane helix</keyword>